<organism evidence="6 8">
    <name type="scientific">Ustilago bromivora</name>
    <dbReference type="NCBI Taxonomy" id="307758"/>
    <lineage>
        <taxon>Eukaryota</taxon>
        <taxon>Fungi</taxon>
        <taxon>Dikarya</taxon>
        <taxon>Basidiomycota</taxon>
        <taxon>Ustilaginomycotina</taxon>
        <taxon>Ustilaginomycetes</taxon>
        <taxon>Ustilaginales</taxon>
        <taxon>Ustilaginaceae</taxon>
        <taxon>Ustilago</taxon>
    </lineage>
</organism>
<dbReference type="PROSITE" id="PS50118">
    <property type="entry name" value="HMG_BOX_2"/>
    <property type="match status" value="1"/>
</dbReference>
<feature type="compositionally biased region" description="Basic and acidic residues" evidence="4">
    <location>
        <begin position="768"/>
        <end position="781"/>
    </location>
</feature>
<dbReference type="SMART" id="SM00398">
    <property type="entry name" value="HMG"/>
    <property type="match status" value="1"/>
</dbReference>
<feature type="region of interest" description="Disordered" evidence="4">
    <location>
        <begin position="113"/>
        <end position="226"/>
    </location>
</feature>
<keyword evidence="9" id="KW-1185">Reference proteome</keyword>
<dbReference type="InterPro" id="IPR036910">
    <property type="entry name" value="HMG_box_dom_sf"/>
</dbReference>
<dbReference type="AlphaFoldDB" id="A0A1K0H9J8"/>
<dbReference type="GO" id="GO:0005634">
    <property type="term" value="C:nucleus"/>
    <property type="evidence" value="ECO:0007669"/>
    <property type="project" value="UniProtKB-UniRule"/>
</dbReference>
<feature type="DNA-binding region" description="HMG box" evidence="3">
    <location>
        <begin position="55"/>
        <end position="132"/>
    </location>
</feature>
<proteinExistence type="predicted"/>
<evidence type="ECO:0000256" key="2">
    <source>
        <dbReference type="ARBA" id="ARBA00023242"/>
    </source>
</evidence>
<feature type="compositionally biased region" description="Basic and acidic residues" evidence="4">
    <location>
        <begin position="121"/>
        <end position="133"/>
    </location>
</feature>
<keyword evidence="1 3" id="KW-0238">DNA-binding</keyword>
<feature type="compositionally biased region" description="Polar residues" evidence="4">
    <location>
        <begin position="406"/>
        <end position="427"/>
    </location>
</feature>
<dbReference type="Proteomes" id="UP000179920">
    <property type="component" value="Chromosome IV"/>
</dbReference>
<dbReference type="Gene3D" id="1.10.30.10">
    <property type="entry name" value="High mobility group box domain"/>
    <property type="match status" value="1"/>
</dbReference>
<feature type="region of interest" description="Disordered" evidence="4">
    <location>
        <begin position="312"/>
        <end position="342"/>
    </location>
</feature>
<dbReference type="PANTHER" id="PTHR45789">
    <property type="entry name" value="FI18025P1"/>
    <property type="match status" value="1"/>
</dbReference>
<evidence type="ECO:0000313" key="6">
    <source>
        <dbReference type="EMBL" id="SAM79610.1"/>
    </source>
</evidence>
<dbReference type="Proteomes" id="UP000658997">
    <property type="component" value="Unassembled WGS sequence"/>
</dbReference>
<sequence>MERCSLDSSSRAGPSKTPRKTRSRSQSLAALQDVTPQPKQPYKIPEAPPPVLRKIPRPPNAFILYRSNKMREFMKESQSQTGTGLSKLDYQRQLSKRIGELWRNEDPDVKAAFYDKSQQAAREHAERYPEYRYKPKPLSKKAQEEEALPSGVQETTPERRGDTDFAPGNLSGPISGTGSGSGRKRASLEGARAKASPYSAASRHRRTSSSGPTSPSIRQASNNHAGQTMPVLLYSASDTRPYHNGAAPMQRSVSQKYTHERKAKIAARRSLDGQMARASSSNDGFDTLVPQYLRDLSHVFLAPAALPPLPIGQAITTDDTASRGDETQQPRPHKPKMSLGQAVKQALPPERRALLQASLIKKGLVPTSETHQDQRQEVPEPVETIANQTQSGWHSAFEQSSSQSSFLPTQESATTFNSTQTTYSDSQHYAHPQLSSDLDPANQASLNINMSQIQAERYGGLANWTQPDPCWLDTSFSQATDGSHSSAAQPLIQSDYSGLEQTQNGCATAHFGTLDNFTTFEMGQYAHPSLDFPVTTANSAIVALSDPNDAGQIQGHFYGLNGEFIAQGITAGFQIGQREVASYVEEEQRQQRAVEELLLQMMQAPAHADGGSGGAAESAYSVYPDYNLPIQQEQAQGPSLQWQQHWHPRVYAQPQVDTQQSVPPTNETVTYTDYIQQQPSYGDIEPTVSPSQIFGDSQNWIETQQSGRLALSDPTGANLNFSRPLGHVVPSQQPGEQHVGSGEGAEPFGHCLSLATAGLVNPHSLHEALPREEQEAERTELREEEAEAQCKATKGLRSWKTHQLSSIKEKLAKIKYRNPQSNAQAVQGEGEDGLRVKRER</sequence>
<keyword evidence="2 3" id="KW-0539">Nucleus</keyword>
<evidence type="ECO:0000259" key="5">
    <source>
        <dbReference type="PROSITE" id="PS50118"/>
    </source>
</evidence>
<evidence type="ECO:0000313" key="7">
    <source>
        <dbReference type="EMBL" id="SYW78261.1"/>
    </source>
</evidence>
<feature type="compositionally biased region" description="Polar residues" evidence="4">
    <location>
        <begin position="1"/>
        <end position="12"/>
    </location>
</feature>
<dbReference type="InterPro" id="IPR009071">
    <property type="entry name" value="HMG_box_dom"/>
</dbReference>
<evidence type="ECO:0000313" key="9">
    <source>
        <dbReference type="Proteomes" id="UP000658997"/>
    </source>
</evidence>
<reference evidence="6" key="1">
    <citation type="submission" date="2016-04" db="EMBL/GenBank/DDBJ databases">
        <authorList>
            <person name="Evans L.H."/>
            <person name="Alamgir A."/>
            <person name="Owens N."/>
            <person name="Weber N.D."/>
            <person name="Virtaneva K."/>
            <person name="Barbian K."/>
            <person name="Babar A."/>
            <person name="Rosenke K."/>
        </authorList>
    </citation>
    <scope>NUCLEOTIDE SEQUENCE</scope>
    <source>
        <strain evidence="6">UB2112</strain>
    </source>
</reference>
<dbReference type="SUPFAM" id="SSF47095">
    <property type="entry name" value="HMG-box"/>
    <property type="match status" value="1"/>
</dbReference>
<evidence type="ECO:0000256" key="4">
    <source>
        <dbReference type="SAM" id="MobiDB-lite"/>
    </source>
</evidence>
<dbReference type="EMBL" id="ULHB01000038">
    <property type="protein sequence ID" value="SYW78261.1"/>
    <property type="molecule type" value="Genomic_DNA"/>
</dbReference>
<gene>
    <name evidence="7" type="ORF">UBRO2_02453</name>
    <name evidence="6" type="ORF">UBRO_02166</name>
</gene>
<protein>
    <submittedName>
        <fullName evidence="6">Related to HMG-box protein Hmg3</fullName>
    </submittedName>
</protein>
<dbReference type="GO" id="GO:0000981">
    <property type="term" value="F:DNA-binding transcription factor activity, RNA polymerase II-specific"/>
    <property type="evidence" value="ECO:0007669"/>
    <property type="project" value="TreeGrafter"/>
</dbReference>
<evidence type="ECO:0000256" key="3">
    <source>
        <dbReference type="PROSITE-ProRule" id="PRU00267"/>
    </source>
</evidence>
<feature type="compositionally biased region" description="Polar residues" evidence="4">
    <location>
        <begin position="24"/>
        <end position="37"/>
    </location>
</feature>
<dbReference type="InterPro" id="IPR051356">
    <property type="entry name" value="SOX/SOX-like_TF"/>
</dbReference>
<feature type="region of interest" description="Disordered" evidence="4">
    <location>
        <begin position="768"/>
        <end position="795"/>
    </location>
</feature>
<dbReference type="GO" id="GO:0000978">
    <property type="term" value="F:RNA polymerase II cis-regulatory region sequence-specific DNA binding"/>
    <property type="evidence" value="ECO:0007669"/>
    <property type="project" value="TreeGrafter"/>
</dbReference>
<accession>A0A1K0H9J8</accession>
<dbReference type="Pfam" id="PF00505">
    <property type="entry name" value="HMG_box"/>
    <property type="match status" value="1"/>
</dbReference>
<dbReference type="EMBL" id="LT558120">
    <property type="protein sequence ID" value="SAM79610.1"/>
    <property type="molecule type" value="Genomic_DNA"/>
</dbReference>
<evidence type="ECO:0000256" key="1">
    <source>
        <dbReference type="ARBA" id="ARBA00023125"/>
    </source>
</evidence>
<dbReference type="OrthoDB" id="6247875at2759"/>
<feature type="domain" description="HMG box" evidence="5">
    <location>
        <begin position="55"/>
        <end position="132"/>
    </location>
</feature>
<reference evidence="8" key="2">
    <citation type="submission" date="2016-04" db="EMBL/GenBank/DDBJ databases">
        <authorList>
            <person name="Guldener U."/>
            <person name="Guldener U."/>
        </authorList>
    </citation>
    <scope>NUCLEOTIDE SEQUENCE [LARGE SCALE GENOMIC DNA]</scope>
    <source>
        <strain evidence="8">UB2112</strain>
    </source>
</reference>
<dbReference type="PANTHER" id="PTHR45789:SF2">
    <property type="entry name" value="FI18025P1"/>
    <property type="match status" value="1"/>
</dbReference>
<reference evidence="7" key="3">
    <citation type="submission" date="2018-08" db="EMBL/GenBank/DDBJ databases">
        <authorList>
            <person name="Guldener U."/>
        </authorList>
    </citation>
    <scope>NUCLEOTIDE SEQUENCE</scope>
    <source>
        <strain evidence="7">UB2</strain>
    </source>
</reference>
<dbReference type="CDD" id="cd01389">
    <property type="entry name" value="HMG-box_ROX1-like"/>
    <property type="match status" value="1"/>
</dbReference>
<evidence type="ECO:0000313" key="8">
    <source>
        <dbReference type="Proteomes" id="UP000179920"/>
    </source>
</evidence>
<feature type="region of interest" description="Disordered" evidence="4">
    <location>
        <begin position="1"/>
        <end position="57"/>
    </location>
</feature>
<feature type="compositionally biased region" description="Low complexity" evidence="4">
    <location>
        <begin position="208"/>
        <end position="218"/>
    </location>
</feature>
<name>A0A1K0H9J8_9BASI</name>
<feature type="region of interest" description="Disordered" evidence="4">
    <location>
        <begin position="815"/>
        <end position="840"/>
    </location>
</feature>
<feature type="region of interest" description="Disordered" evidence="4">
    <location>
        <begin position="387"/>
        <end position="441"/>
    </location>
</feature>